<accession>A0A511BAH0</accession>
<proteinExistence type="predicted"/>
<evidence type="ECO:0000313" key="4">
    <source>
        <dbReference type="Proteomes" id="UP000321079"/>
    </source>
</evidence>
<sequence>MCCKILTVLPPRERYDPTCAGAISLLVNRLAGPGDVVAGQGAVNTPLPGGQYVPLLYSRLPLSSGLRLKLACVAMMRRVRPVLTEVHNRPDLARFLARFGPVRLILHNDPCSMRGAKSVRQRKDLAQHVFVCGVSEWVVQRFRQGCGAIRAEIQPNCIDLISLPYSRPEERQPLVLFAGRVVADKGVDAFVRAWAAVRCRHPGWQAVIMGADRFGNDSPETPYLKMLRPAAASADILMTGYRPHDDVLAEMARAAIVVVPSRWQEPFGMTALEAMGCGAAVIASPAGALSELVGDAALLAEPDEPGALEEALDRLMTDATLRQDLGSRGRIRAARFDIGLARQRLDVLRREAVAFAQTASRQVIP</sequence>
<dbReference type="GO" id="GO:0016757">
    <property type="term" value="F:glycosyltransferase activity"/>
    <property type="evidence" value="ECO:0007669"/>
    <property type="project" value="InterPro"/>
</dbReference>
<dbReference type="Proteomes" id="UP000321079">
    <property type="component" value="Unassembled WGS sequence"/>
</dbReference>
<dbReference type="Pfam" id="PF00534">
    <property type="entry name" value="Glycos_transf_1"/>
    <property type="match status" value="1"/>
</dbReference>
<evidence type="ECO:0000256" key="1">
    <source>
        <dbReference type="ARBA" id="ARBA00022679"/>
    </source>
</evidence>
<dbReference type="Gene3D" id="3.40.50.2000">
    <property type="entry name" value="Glycogen Phosphorylase B"/>
    <property type="match status" value="2"/>
</dbReference>
<reference evidence="3 4" key="1">
    <citation type="submission" date="2019-07" db="EMBL/GenBank/DDBJ databases">
        <title>Whole genome shotgun sequence of Gluconobacter kanchanaburiensis NBRC 103587.</title>
        <authorList>
            <person name="Hosoyama A."/>
            <person name="Uohara A."/>
            <person name="Ohji S."/>
            <person name="Ichikawa N."/>
        </authorList>
    </citation>
    <scope>NUCLEOTIDE SEQUENCE [LARGE SCALE GENOMIC DNA]</scope>
    <source>
        <strain evidence="3 4">NBRC 103587</strain>
    </source>
</reference>
<dbReference type="PANTHER" id="PTHR46401:SF2">
    <property type="entry name" value="GLYCOSYLTRANSFERASE WBBK-RELATED"/>
    <property type="match status" value="1"/>
</dbReference>
<dbReference type="RefSeq" id="WP_228119739.1">
    <property type="nucleotide sequence ID" value="NZ_BARK01000019.1"/>
</dbReference>
<dbReference type="CDD" id="cd03801">
    <property type="entry name" value="GT4_PimA-like"/>
    <property type="match status" value="1"/>
</dbReference>
<name>A0A511BAH0_9PROT</name>
<evidence type="ECO:0000313" key="3">
    <source>
        <dbReference type="EMBL" id="GEK94817.1"/>
    </source>
</evidence>
<protein>
    <recommendedName>
        <fullName evidence="2">Glycosyl transferase family 1 domain-containing protein</fullName>
    </recommendedName>
</protein>
<organism evidence="3 4">
    <name type="scientific">Gluconobacter kanchanaburiensis NBRC 103587</name>
    <dbReference type="NCBI Taxonomy" id="1307948"/>
    <lineage>
        <taxon>Bacteria</taxon>
        <taxon>Pseudomonadati</taxon>
        <taxon>Pseudomonadota</taxon>
        <taxon>Alphaproteobacteria</taxon>
        <taxon>Acetobacterales</taxon>
        <taxon>Acetobacteraceae</taxon>
        <taxon>Gluconobacter</taxon>
    </lineage>
</organism>
<dbReference type="SUPFAM" id="SSF53756">
    <property type="entry name" value="UDP-Glycosyltransferase/glycogen phosphorylase"/>
    <property type="match status" value="1"/>
</dbReference>
<gene>
    <name evidence="3" type="ORF">GKA01_00140</name>
</gene>
<comment type="caution">
    <text evidence="3">The sequence shown here is derived from an EMBL/GenBank/DDBJ whole genome shotgun (WGS) entry which is preliminary data.</text>
</comment>
<feature type="domain" description="Glycosyl transferase family 1" evidence="2">
    <location>
        <begin position="169"/>
        <end position="330"/>
    </location>
</feature>
<dbReference type="EMBL" id="BJVA01000001">
    <property type="protein sequence ID" value="GEK94817.1"/>
    <property type="molecule type" value="Genomic_DNA"/>
</dbReference>
<evidence type="ECO:0000259" key="2">
    <source>
        <dbReference type="Pfam" id="PF00534"/>
    </source>
</evidence>
<dbReference type="AlphaFoldDB" id="A0A511BAH0"/>
<keyword evidence="1" id="KW-0808">Transferase</keyword>
<dbReference type="PANTHER" id="PTHR46401">
    <property type="entry name" value="GLYCOSYLTRANSFERASE WBBK-RELATED"/>
    <property type="match status" value="1"/>
</dbReference>
<dbReference type="InterPro" id="IPR001296">
    <property type="entry name" value="Glyco_trans_1"/>
</dbReference>
<keyword evidence="4" id="KW-1185">Reference proteome</keyword>
<dbReference type="GO" id="GO:0009103">
    <property type="term" value="P:lipopolysaccharide biosynthetic process"/>
    <property type="evidence" value="ECO:0007669"/>
    <property type="project" value="TreeGrafter"/>
</dbReference>